<dbReference type="AlphaFoldDB" id="A0A2J7ZKU6"/>
<organism evidence="2 3">
    <name type="scientific">Tetrabaena socialis</name>
    <dbReference type="NCBI Taxonomy" id="47790"/>
    <lineage>
        <taxon>Eukaryota</taxon>
        <taxon>Viridiplantae</taxon>
        <taxon>Chlorophyta</taxon>
        <taxon>core chlorophytes</taxon>
        <taxon>Chlorophyceae</taxon>
        <taxon>CS clade</taxon>
        <taxon>Chlamydomonadales</taxon>
        <taxon>Tetrabaenaceae</taxon>
        <taxon>Tetrabaena</taxon>
    </lineage>
</organism>
<dbReference type="EMBL" id="PGGS01001104">
    <property type="protein sequence ID" value="PNH00899.1"/>
    <property type="molecule type" value="Genomic_DNA"/>
</dbReference>
<gene>
    <name evidence="2" type="ORF">TSOC_013251</name>
</gene>
<accession>A0A2J7ZKU6</accession>
<evidence type="ECO:0000313" key="2">
    <source>
        <dbReference type="EMBL" id="PNH00899.1"/>
    </source>
</evidence>
<feature type="compositionally biased region" description="Gly residues" evidence="1">
    <location>
        <begin position="20"/>
        <end position="29"/>
    </location>
</feature>
<sequence>MAERSARRELARAGRDDDGPGGYVPGAGRGGEDSLMGGGDDFQAAKAREARRGESARQRGLARTEDLAQRSAAYQAKEDEKLAGLRALLSKGPITIAKRA</sequence>
<proteinExistence type="predicted"/>
<evidence type="ECO:0000313" key="3">
    <source>
        <dbReference type="Proteomes" id="UP000236333"/>
    </source>
</evidence>
<comment type="caution">
    <text evidence="2">The sequence shown here is derived from an EMBL/GenBank/DDBJ whole genome shotgun (WGS) entry which is preliminary data.</text>
</comment>
<feature type="compositionally biased region" description="Basic and acidic residues" evidence="1">
    <location>
        <begin position="46"/>
        <end position="67"/>
    </location>
</feature>
<keyword evidence="3" id="KW-1185">Reference proteome</keyword>
<evidence type="ECO:0000256" key="1">
    <source>
        <dbReference type="SAM" id="MobiDB-lite"/>
    </source>
</evidence>
<reference evidence="2 3" key="1">
    <citation type="journal article" date="2017" name="Mol. Biol. Evol.">
        <title>The 4-celled Tetrabaena socialis nuclear genome reveals the essential components for genetic control of cell number at the origin of multicellularity in the volvocine lineage.</title>
        <authorList>
            <person name="Featherston J."/>
            <person name="Arakaki Y."/>
            <person name="Hanschen E.R."/>
            <person name="Ferris P.J."/>
            <person name="Michod R.E."/>
            <person name="Olson B.J.S.C."/>
            <person name="Nozaki H."/>
            <person name="Durand P.M."/>
        </authorList>
    </citation>
    <scope>NUCLEOTIDE SEQUENCE [LARGE SCALE GENOMIC DNA]</scope>
    <source>
        <strain evidence="2 3">NIES-571</strain>
    </source>
</reference>
<dbReference type="Proteomes" id="UP000236333">
    <property type="component" value="Unassembled WGS sequence"/>
</dbReference>
<name>A0A2J7ZKU6_9CHLO</name>
<feature type="compositionally biased region" description="Basic and acidic residues" evidence="1">
    <location>
        <begin position="1"/>
        <end position="18"/>
    </location>
</feature>
<protein>
    <submittedName>
        <fullName evidence="2">Uncharacterized protein</fullName>
    </submittedName>
</protein>
<feature type="region of interest" description="Disordered" evidence="1">
    <location>
        <begin position="1"/>
        <end position="67"/>
    </location>
</feature>